<name>A0A3R7F9Y6_9EURO</name>
<dbReference type="EMBL" id="NIDN02000042">
    <property type="protein sequence ID" value="RLL98911.1"/>
    <property type="molecule type" value="Genomic_DNA"/>
</dbReference>
<dbReference type="PANTHER" id="PTHR13382">
    <property type="entry name" value="MITOCHONDRIAL ATP SYNTHASE COUPLING FACTOR B"/>
    <property type="match status" value="1"/>
</dbReference>
<dbReference type="Pfam" id="PF12937">
    <property type="entry name" value="F-box-like"/>
    <property type="match status" value="1"/>
</dbReference>
<dbReference type="SUPFAM" id="SSF81383">
    <property type="entry name" value="F-box domain"/>
    <property type="match status" value="1"/>
</dbReference>
<reference evidence="2 3" key="1">
    <citation type="submission" date="2018-08" db="EMBL/GenBank/DDBJ databases">
        <title>Draft genome sequences of two Aspergillus turcosus clinical strains isolated from bronchoalveolar lavage fluid: one azole-susceptible and the other azole-resistant.</title>
        <authorList>
            <person name="Parent-Michaud M."/>
            <person name="Dufresne P.J."/>
            <person name="Fournier E."/>
            <person name="Martineau C."/>
            <person name="Moreira S."/>
            <person name="Perkins V."/>
            <person name="De Repentigny L."/>
            <person name="Dufresne S.F."/>
        </authorList>
    </citation>
    <scope>NUCLEOTIDE SEQUENCE [LARGE SCALE GENOMIC DNA]</scope>
    <source>
        <strain evidence="2">HMR AF 1038</strain>
    </source>
</reference>
<protein>
    <recommendedName>
        <fullName evidence="1">F-box domain-containing protein</fullName>
    </recommendedName>
</protein>
<evidence type="ECO:0000259" key="1">
    <source>
        <dbReference type="PROSITE" id="PS50181"/>
    </source>
</evidence>
<dbReference type="InterPro" id="IPR001810">
    <property type="entry name" value="F-box_dom"/>
</dbReference>
<dbReference type="InterPro" id="IPR050648">
    <property type="entry name" value="F-box_LRR-repeat"/>
</dbReference>
<dbReference type="SUPFAM" id="SSF52047">
    <property type="entry name" value="RNI-like"/>
    <property type="match status" value="1"/>
</dbReference>
<gene>
    <name evidence="2" type="ORF">CFD26_105439</name>
</gene>
<dbReference type="STRING" id="1245748.A0A3R7F9Y6"/>
<dbReference type="OrthoDB" id="2305901at2759"/>
<evidence type="ECO:0000313" key="2">
    <source>
        <dbReference type="EMBL" id="RLL98911.1"/>
    </source>
</evidence>
<dbReference type="GO" id="GO:0005737">
    <property type="term" value="C:cytoplasm"/>
    <property type="evidence" value="ECO:0007669"/>
    <property type="project" value="TreeGrafter"/>
</dbReference>
<organism evidence="2 3">
    <name type="scientific">Aspergillus turcosus</name>
    <dbReference type="NCBI Taxonomy" id="1245748"/>
    <lineage>
        <taxon>Eukaryota</taxon>
        <taxon>Fungi</taxon>
        <taxon>Dikarya</taxon>
        <taxon>Ascomycota</taxon>
        <taxon>Pezizomycotina</taxon>
        <taxon>Eurotiomycetes</taxon>
        <taxon>Eurotiomycetidae</taxon>
        <taxon>Eurotiales</taxon>
        <taxon>Aspergillaceae</taxon>
        <taxon>Aspergillus</taxon>
        <taxon>Aspergillus subgen. Fumigati</taxon>
    </lineage>
</organism>
<dbReference type="InterPro" id="IPR036047">
    <property type="entry name" value="F-box-like_dom_sf"/>
</dbReference>
<evidence type="ECO:0000313" key="3">
    <source>
        <dbReference type="Proteomes" id="UP000215289"/>
    </source>
</evidence>
<dbReference type="Proteomes" id="UP000215289">
    <property type="component" value="Unassembled WGS sequence"/>
</dbReference>
<keyword evidence="3" id="KW-1185">Reference proteome</keyword>
<comment type="caution">
    <text evidence="2">The sequence shown here is derived from an EMBL/GenBank/DDBJ whole genome shotgun (WGS) entry which is preliminary data.</text>
</comment>
<accession>A0A3R7F9Y6</accession>
<dbReference type="InterPro" id="IPR032675">
    <property type="entry name" value="LRR_dom_sf"/>
</dbReference>
<proteinExistence type="predicted"/>
<sequence length="474" mass="54111">MARSLDLLPPEIWLTILEELDMPELARVIRVNRHFFNLGIQILWQCNSDFCLAKVQKSRRQLYIPWIQSLDLSAYPDELRQVFTDYEFPNVKELLVHMENHDKKYVAKCRYLTHFMNPGLQVLRLCGPFTGSLLRDVPKKCPELRVFIFASFGPCDATDVLACVRGLPYLESLNIRELKGHTKIDSKIIEFAAKSQRIISMSLDAITPEILAGALTVEAPFPEMKTLNIKIREDAVASMVKIFSSVFILRVTLQAQRNTAHQDPGQRIVSSGALRPLSELKQVRVLDITVDGNMWIEPEDLVALGSLRNLMHLDLVGSKGTGQRAENFTDDDFHRLVRGLPDLETLTLQIINSDVTSASLVTLAKCCPRLKSCRLTGFFNVLDLPNQMEPLFPNLHSLQVGCFWDPEIRELDDEVKNLEQLIENRAHQHVARLEAHFPRAYIQSYGFPRFPHDPQFSQAVMRILHRPCDSEDDS</sequence>
<dbReference type="Gene3D" id="3.80.10.10">
    <property type="entry name" value="Ribonuclease Inhibitor"/>
    <property type="match status" value="1"/>
</dbReference>
<dbReference type="AlphaFoldDB" id="A0A3R7F9Y6"/>
<dbReference type="PROSITE" id="PS50181">
    <property type="entry name" value="FBOX"/>
    <property type="match status" value="1"/>
</dbReference>
<feature type="domain" description="F-box" evidence="1">
    <location>
        <begin position="2"/>
        <end position="38"/>
    </location>
</feature>